<feature type="domain" description="Protein kinase" evidence="7">
    <location>
        <begin position="87"/>
        <end position="360"/>
    </location>
</feature>
<dbReference type="Pfam" id="PF13424">
    <property type="entry name" value="TPR_12"/>
    <property type="match status" value="2"/>
</dbReference>
<gene>
    <name evidence="8" type="ORF">SYV04_28620</name>
</gene>
<dbReference type="EC" id="2.7.11.1" evidence="8"/>
<dbReference type="InterPro" id="IPR008271">
    <property type="entry name" value="Ser/Thr_kinase_AS"/>
</dbReference>
<dbReference type="Gene3D" id="3.30.200.20">
    <property type="entry name" value="Phosphorylase Kinase, domain 1"/>
    <property type="match status" value="1"/>
</dbReference>
<dbReference type="InterPro" id="IPR017441">
    <property type="entry name" value="Protein_kinase_ATP_BS"/>
</dbReference>
<proteinExistence type="predicted"/>
<feature type="binding site" evidence="6">
    <location>
        <position position="116"/>
    </location>
    <ligand>
        <name>ATP</name>
        <dbReference type="ChEBI" id="CHEBI:30616"/>
    </ligand>
</feature>
<name>A0ABU5HE68_9BACT</name>
<evidence type="ECO:0000313" key="9">
    <source>
        <dbReference type="Proteomes" id="UP001291309"/>
    </source>
</evidence>
<dbReference type="InterPro" id="IPR000719">
    <property type="entry name" value="Prot_kinase_dom"/>
</dbReference>
<dbReference type="GO" id="GO:0004674">
    <property type="term" value="F:protein serine/threonine kinase activity"/>
    <property type="evidence" value="ECO:0007669"/>
    <property type="project" value="UniProtKB-EC"/>
</dbReference>
<feature type="repeat" description="TPR" evidence="5">
    <location>
        <begin position="664"/>
        <end position="697"/>
    </location>
</feature>
<dbReference type="Gene3D" id="1.10.510.10">
    <property type="entry name" value="Transferase(Phosphotransferase) domain 1"/>
    <property type="match status" value="1"/>
</dbReference>
<dbReference type="InterPro" id="IPR019734">
    <property type="entry name" value="TPR_rpt"/>
</dbReference>
<keyword evidence="4 6" id="KW-0067">ATP-binding</keyword>
<evidence type="ECO:0000256" key="2">
    <source>
        <dbReference type="ARBA" id="ARBA00022741"/>
    </source>
</evidence>
<dbReference type="InterPro" id="IPR011990">
    <property type="entry name" value="TPR-like_helical_dom_sf"/>
</dbReference>
<evidence type="ECO:0000313" key="8">
    <source>
        <dbReference type="EMBL" id="MDY7230395.1"/>
    </source>
</evidence>
<keyword evidence="1 8" id="KW-0808">Transferase</keyword>
<dbReference type="PANTHER" id="PTHR43289:SF6">
    <property type="entry name" value="SERINE_THREONINE-PROTEIN KINASE NEKL-3"/>
    <property type="match status" value="1"/>
</dbReference>
<evidence type="ECO:0000256" key="3">
    <source>
        <dbReference type="ARBA" id="ARBA00022777"/>
    </source>
</evidence>
<evidence type="ECO:0000256" key="6">
    <source>
        <dbReference type="PROSITE-ProRule" id="PRU10141"/>
    </source>
</evidence>
<evidence type="ECO:0000256" key="1">
    <source>
        <dbReference type="ARBA" id="ARBA00022679"/>
    </source>
</evidence>
<keyword evidence="5" id="KW-0802">TPR repeat</keyword>
<sequence length="974" mass="105040">MGGPTDEVETRCLGENTLDGLSRGLLSPGEREAAVRHLDACDACRQLLAALGHAISGHEVATPPTATDTGPRKLAPRLAAGDRVGRYTVLHLVGAGGMGVVYAAYDPELDRRIALKLVHDEALPSDSREEAAARLLREAQALARLSHPHVITVFDGGRFDGQVFLAMEFIEGGTLGQWLQAAPRTADAVLAMFLDAGRGLAAAHSAGLVHRDFKPDNVLVGKDGRVRVTDFGLARLASSGVQPLGEGAALPRALPAGAEARTQPGARLGTPLYMAPELWRGAPADARSDQFAFCVALYEAIQGERPFTVTELAEESARTEQRELPRGNRVPPRWRQILVRGLAAAPEARFPSMVALLAALERTQTSQRRRRFQVGASLGVVALIAAGLGLVSWRYRSQNVCAGARERLEGTWDEARKSEVRAAFHATGSRHAEAAWSGAELLMDRYANNWVQMRTDACEATHVRGEQSGELLDLRMECLGRRRAALSGLARVLSAADTGVVERAVSAAGQLPPIEECASKEALTAPLRPPPDEATRTRLRAVRAQLVEAKALLAAGRHEPSRALAQEAIETSKALAYKPVEAEAFLALAHTYVRSEEGALAEKALHGALMAAEASAHRTVAAQTSLLLAHVHGQMLRRNEQGRLWADLGGAMLERLGQVPALSAERLFIMGNLLLDEGRASEAAPFFEEALVLQERAHGSEHPQVARTLSRLASTMATLDRSAEALTYAQRALAINERLLGPEHPDCSASLHSIAFVLAISGRPDEALPHMKRALAIEERAFGPNHPAIVKSLINLSNVHREAADAIPLLERALAIQNQVPDVNHPDRVFILKNLAINHGLLDHFREQLEYGQLALSIEEKLLGPNHADVAQTLHMVGQAHQRLGAPARALPLLERAFAIAEARPLTDSYSTGRDVRVELRKTLANTLWTLGRERARARTLMAGALELARGGGSTLAQEAAGLEKWLAEHPLPH</sequence>
<dbReference type="PROSITE" id="PS50005">
    <property type="entry name" value="TPR"/>
    <property type="match status" value="1"/>
</dbReference>
<organism evidence="8 9">
    <name type="scientific">Hyalangium rubrum</name>
    <dbReference type="NCBI Taxonomy" id="3103134"/>
    <lineage>
        <taxon>Bacteria</taxon>
        <taxon>Pseudomonadati</taxon>
        <taxon>Myxococcota</taxon>
        <taxon>Myxococcia</taxon>
        <taxon>Myxococcales</taxon>
        <taxon>Cystobacterineae</taxon>
        <taxon>Archangiaceae</taxon>
        <taxon>Hyalangium</taxon>
    </lineage>
</organism>
<dbReference type="PANTHER" id="PTHR43289">
    <property type="entry name" value="MITOGEN-ACTIVATED PROTEIN KINASE KINASE KINASE 20-RELATED"/>
    <property type="match status" value="1"/>
</dbReference>
<keyword evidence="3 8" id="KW-0418">Kinase</keyword>
<comment type="caution">
    <text evidence="8">The sequence shown here is derived from an EMBL/GenBank/DDBJ whole genome shotgun (WGS) entry which is preliminary data.</text>
</comment>
<evidence type="ECO:0000259" key="7">
    <source>
        <dbReference type="PROSITE" id="PS50011"/>
    </source>
</evidence>
<reference evidence="8 9" key="1">
    <citation type="submission" date="2023-12" db="EMBL/GenBank/DDBJ databases">
        <title>the genome sequence of Hyalangium sp. s54d21.</title>
        <authorList>
            <person name="Zhang X."/>
        </authorList>
    </citation>
    <scope>NUCLEOTIDE SEQUENCE [LARGE SCALE GENOMIC DNA]</scope>
    <source>
        <strain evidence="9">s54d21</strain>
    </source>
</reference>
<dbReference type="SUPFAM" id="SSF56112">
    <property type="entry name" value="Protein kinase-like (PK-like)"/>
    <property type="match status" value="1"/>
</dbReference>
<dbReference type="SUPFAM" id="SSF48452">
    <property type="entry name" value="TPR-like"/>
    <property type="match status" value="2"/>
</dbReference>
<dbReference type="PROSITE" id="PS00108">
    <property type="entry name" value="PROTEIN_KINASE_ST"/>
    <property type="match status" value="1"/>
</dbReference>
<accession>A0ABU5HE68</accession>
<dbReference type="Pfam" id="PF00069">
    <property type="entry name" value="Pkinase"/>
    <property type="match status" value="1"/>
</dbReference>
<dbReference type="Proteomes" id="UP001291309">
    <property type="component" value="Unassembled WGS sequence"/>
</dbReference>
<protein>
    <submittedName>
        <fullName evidence="8">Serine/threonine-protein kinase</fullName>
        <ecNumber evidence="8">2.7.11.1</ecNumber>
    </submittedName>
</protein>
<dbReference type="Gene3D" id="1.25.40.10">
    <property type="entry name" value="Tetratricopeptide repeat domain"/>
    <property type="match status" value="2"/>
</dbReference>
<dbReference type="SMART" id="SM00028">
    <property type="entry name" value="TPR"/>
    <property type="match status" value="5"/>
</dbReference>
<evidence type="ECO:0000256" key="5">
    <source>
        <dbReference type="PROSITE-ProRule" id="PRU00339"/>
    </source>
</evidence>
<dbReference type="Pfam" id="PF13374">
    <property type="entry name" value="TPR_10"/>
    <property type="match status" value="1"/>
</dbReference>
<dbReference type="CDD" id="cd14014">
    <property type="entry name" value="STKc_PknB_like"/>
    <property type="match status" value="1"/>
</dbReference>
<dbReference type="PROSITE" id="PS00107">
    <property type="entry name" value="PROTEIN_KINASE_ATP"/>
    <property type="match status" value="1"/>
</dbReference>
<evidence type="ECO:0000256" key="4">
    <source>
        <dbReference type="ARBA" id="ARBA00022840"/>
    </source>
</evidence>
<dbReference type="InterPro" id="IPR011009">
    <property type="entry name" value="Kinase-like_dom_sf"/>
</dbReference>
<dbReference type="PROSITE" id="PS50011">
    <property type="entry name" value="PROTEIN_KINASE_DOM"/>
    <property type="match status" value="1"/>
</dbReference>
<dbReference type="EMBL" id="JAXIVS010000011">
    <property type="protein sequence ID" value="MDY7230395.1"/>
    <property type="molecule type" value="Genomic_DNA"/>
</dbReference>
<keyword evidence="2 6" id="KW-0547">Nucleotide-binding</keyword>
<dbReference type="RefSeq" id="WP_321549119.1">
    <property type="nucleotide sequence ID" value="NZ_JAXIVS010000011.1"/>
</dbReference>
<keyword evidence="9" id="KW-1185">Reference proteome</keyword>